<dbReference type="OrthoDB" id="9800643at2"/>
<dbReference type="STRING" id="553385.GCA_000591415_01114"/>
<evidence type="ECO:0000256" key="5">
    <source>
        <dbReference type="HAMAP-Rule" id="MF_02126"/>
    </source>
</evidence>
<dbReference type="InterPro" id="IPR050320">
    <property type="entry name" value="N5-glutamine_MTase"/>
</dbReference>
<dbReference type="Gene3D" id="3.40.50.150">
    <property type="entry name" value="Vaccinia Virus protein VP39"/>
    <property type="match status" value="1"/>
</dbReference>
<dbReference type="GO" id="GO:0102559">
    <property type="term" value="F:peptide chain release factor N(5)-glutamine methyltransferase activity"/>
    <property type="evidence" value="ECO:0007669"/>
    <property type="project" value="UniProtKB-EC"/>
</dbReference>
<dbReference type="NCBIfam" id="TIGR00536">
    <property type="entry name" value="hemK_fam"/>
    <property type="match status" value="1"/>
</dbReference>
<feature type="domain" description="Release factor glutamine methyltransferase N-terminal" evidence="7">
    <location>
        <begin position="6"/>
        <end position="79"/>
    </location>
</feature>
<evidence type="ECO:0000256" key="3">
    <source>
        <dbReference type="ARBA" id="ARBA00022691"/>
    </source>
</evidence>
<keyword evidence="9" id="KW-1185">Reference proteome</keyword>
<dbReference type="Pfam" id="PF05175">
    <property type="entry name" value="MTS"/>
    <property type="match status" value="1"/>
</dbReference>
<dbReference type="PANTHER" id="PTHR18895">
    <property type="entry name" value="HEMK METHYLTRANSFERASE"/>
    <property type="match status" value="1"/>
</dbReference>
<dbReference type="RefSeq" id="WP_088742631.1">
    <property type="nucleotide sequence ID" value="NZ_CAWOWR010000001.1"/>
</dbReference>
<evidence type="ECO:0000256" key="1">
    <source>
        <dbReference type="ARBA" id="ARBA00022603"/>
    </source>
</evidence>
<feature type="binding site" evidence="5">
    <location>
        <position position="174"/>
    </location>
    <ligand>
        <name>S-adenosyl-L-methionine</name>
        <dbReference type="ChEBI" id="CHEBI:59789"/>
    </ligand>
</feature>
<feature type="binding site" evidence="5">
    <location>
        <position position="189"/>
    </location>
    <ligand>
        <name>S-adenosyl-L-methionine</name>
        <dbReference type="ChEBI" id="CHEBI:59789"/>
    </ligand>
</feature>
<dbReference type="InterPro" id="IPR004556">
    <property type="entry name" value="HemK-like"/>
</dbReference>
<dbReference type="InterPro" id="IPR007848">
    <property type="entry name" value="Small_mtfrase_dom"/>
</dbReference>
<protein>
    <recommendedName>
        <fullName evidence="5">Release factor glutamine methyltransferase</fullName>
        <shortName evidence="5">RF MTase</shortName>
        <ecNumber evidence="5">2.1.1.297</ecNumber>
    </recommendedName>
    <alternativeName>
        <fullName evidence="5">N5-glutamine methyltransferase PrmC</fullName>
    </alternativeName>
    <alternativeName>
        <fullName evidence="5">Protein-(glutamine-N5) MTase PrmC</fullName>
    </alternativeName>
    <alternativeName>
        <fullName evidence="5">Protein-glutamine N-methyltransferase PrmC</fullName>
    </alternativeName>
</protein>
<organism evidence="8 9">
    <name type="scientific">Cobetia crustatorum</name>
    <dbReference type="NCBI Taxonomy" id="553385"/>
    <lineage>
        <taxon>Bacteria</taxon>
        <taxon>Pseudomonadati</taxon>
        <taxon>Pseudomonadota</taxon>
        <taxon>Gammaproteobacteria</taxon>
        <taxon>Oceanospirillales</taxon>
        <taxon>Halomonadaceae</taxon>
        <taxon>Cobetia</taxon>
    </lineage>
</organism>
<comment type="similarity">
    <text evidence="5">Belongs to the protein N5-glutamine methyltransferase family. PrmC subfamily.</text>
</comment>
<comment type="caution">
    <text evidence="8">The sequence shown here is derived from an EMBL/GenBank/DDBJ whole genome shotgun (WGS) entry which is preliminary data.</text>
</comment>
<feature type="domain" description="Methyltransferase small" evidence="6">
    <location>
        <begin position="111"/>
        <end position="197"/>
    </location>
</feature>
<evidence type="ECO:0000259" key="6">
    <source>
        <dbReference type="Pfam" id="PF05175"/>
    </source>
</evidence>
<name>A0A558HXV1_9GAMM</name>
<dbReference type="InterPro" id="IPR019874">
    <property type="entry name" value="RF_methyltr_PrmC"/>
</dbReference>
<gene>
    <name evidence="5 8" type="primary">prmC</name>
    <name evidence="8" type="ORF">FQP86_02580</name>
</gene>
<dbReference type="HAMAP" id="MF_02126">
    <property type="entry name" value="RF_methyltr_PrmC"/>
    <property type="match status" value="1"/>
</dbReference>
<dbReference type="CDD" id="cd02440">
    <property type="entry name" value="AdoMet_MTases"/>
    <property type="match status" value="1"/>
</dbReference>
<feature type="binding site" evidence="5">
    <location>
        <begin position="123"/>
        <end position="127"/>
    </location>
    <ligand>
        <name>S-adenosyl-L-methionine</name>
        <dbReference type="ChEBI" id="CHEBI:59789"/>
    </ligand>
</feature>
<reference evidence="8 9" key="1">
    <citation type="submission" date="2019-07" db="EMBL/GenBank/DDBJ databases">
        <title>Diversity of Bacteria from Kongsfjorden, Arctic.</title>
        <authorList>
            <person name="Yu Y."/>
        </authorList>
    </citation>
    <scope>NUCLEOTIDE SEQUENCE [LARGE SCALE GENOMIC DNA]</scope>
    <source>
        <strain evidence="8 9">SM1923</strain>
    </source>
</reference>
<dbReference type="PANTHER" id="PTHR18895:SF74">
    <property type="entry name" value="MTRF1L RELEASE FACTOR GLUTAMINE METHYLTRANSFERASE"/>
    <property type="match status" value="1"/>
</dbReference>
<evidence type="ECO:0000259" key="7">
    <source>
        <dbReference type="Pfam" id="PF17827"/>
    </source>
</evidence>
<sequence length="282" mass="30796">MRIDVALAAATARLSEAGSESPRLDAELLLGEVMGRERTWFYTWGDRELETEAGVEGIARFEGLLARRAEGHPVAHLLGRREFYGLTLACSPVTLIPRPDTEVMVECALELAEASAGRLLDLGTGTGAIALAFARHRPQWQVLGVDLVEEAVALARHNAEVLDIDNAEFRLSDWFSAVNEHDFALITANPPYLADDDPHLMLGDVRFEPRSALVADHAGLADFMHLIEAAPRHLTAGGYLMLEHGLMQGPEVRSALQSAGYIDVDTLEDLGGRERITLGKRV</sequence>
<keyword evidence="3 5" id="KW-0949">S-adenosyl-L-methionine</keyword>
<evidence type="ECO:0000313" key="8">
    <source>
        <dbReference type="EMBL" id="TVU73962.1"/>
    </source>
</evidence>
<dbReference type="Pfam" id="PF17827">
    <property type="entry name" value="PrmC_N"/>
    <property type="match status" value="1"/>
</dbReference>
<evidence type="ECO:0000256" key="2">
    <source>
        <dbReference type="ARBA" id="ARBA00022679"/>
    </source>
</evidence>
<accession>A0A558HXV1</accession>
<keyword evidence="1 5" id="KW-0489">Methyltransferase</keyword>
<dbReference type="GO" id="GO:0032259">
    <property type="term" value="P:methylation"/>
    <property type="evidence" value="ECO:0007669"/>
    <property type="project" value="UniProtKB-KW"/>
</dbReference>
<comment type="function">
    <text evidence="5">Methylates the class 1 translation termination release factors RF1/PrfA and RF2/PrfB on the glutamine residue of the universally conserved GGQ motif.</text>
</comment>
<dbReference type="Gene3D" id="1.10.8.10">
    <property type="entry name" value="DNA helicase RuvA subunit, C-terminal domain"/>
    <property type="match status" value="1"/>
</dbReference>
<dbReference type="EMBL" id="VNFH01000001">
    <property type="protein sequence ID" value="TVU73962.1"/>
    <property type="molecule type" value="Genomic_DNA"/>
</dbReference>
<keyword evidence="2 5" id="KW-0808">Transferase</keyword>
<dbReference type="Proteomes" id="UP000319941">
    <property type="component" value="Unassembled WGS sequence"/>
</dbReference>
<evidence type="ECO:0000313" key="9">
    <source>
        <dbReference type="Proteomes" id="UP000319941"/>
    </source>
</evidence>
<dbReference type="AlphaFoldDB" id="A0A558HXV1"/>
<dbReference type="FunFam" id="3.40.50.150:FF:000053">
    <property type="entry name" value="Release factor glutamine methyltransferase"/>
    <property type="match status" value="1"/>
</dbReference>
<dbReference type="InterPro" id="IPR029063">
    <property type="entry name" value="SAM-dependent_MTases_sf"/>
</dbReference>
<dbReference type="EC" id="2.1.1.297" evidence="5"/>
<dbReference type="NCBIfam" id="TIGR03534">
    <property type="entry name" value="RF_mod_PrmC"/>
    <property type="match status" value="1"/>
</dbReference>
<feature type="binding site" evidence="5">
    <location>
        <position position="146"/>
    </location>
    <ligand>
        <name>S-adenosyl-L-methionine</name>
        <dbReference type="ChEBI" id="CHEBI:59789"/>
    </ligand>
</feature>
<proteinExistence type="inferred from homology"/>
<evidence type="ECO:0000256" key="4">
    <source>
        <dbReference type="ARBA" id="ARBA00048391"/>
    </source>
</evidence>
<feature type="binding site" evidence="5">
    <location>
        <begin position="189"/>
        <end position="192"/>
    </location>
    <ligand>
        <name>substrate</name>
    </ligand>
</feature>
<comment type="catalytic activity">
    <reaction evidence="4 5">
        <text>L-glutaminyl-[peptide chain release factor] + S-adenosyl-L-methionine = N(5)-methyl-L-glutaminyl-[peptide chain release factor] + S-adenosyl-L-homocysteine + H(+)</text>
        <dbReference type="Rhea" id="RHEA:42896"/>
        <dbReference type="Rhea" id="RHEA-COMP:10271"/>
        <dbReference type="Rhea" id="RHEA-COMP:10272"/>
        <dbReference type="ChEBI" id="CHEBI:15378"/>
        <dbReference type="ChEBI" id="CHEBI:30011"/>
        <dbReference type="ChEBI" id="CHEBI:57856"/>
        <dbReference type="ChEBI" id="CHEBI:59789"/>
        <dbReference type="ChEBI" id="CHEBI:61891"/>
        <dbReference type="EC" id="2.1.1.297"/>
    </reaction>
</comment>
<dbReference type="InterPro" id="IPR040758">
    <property type="entry name" value="PrmC_N"/>
</dbReference>
<dbReference type="SUPFAM" id="SSF53335">
    <property type="entry name" value="S-adenosyl-L-methionine-dependent methyltransferases"/>
    <property type="match status" value="1"/>
</dbReference>